<feature type="transmembrane region" description="Helical" evidence="1">
    <location>
        <begin position="30"/>
        <end position="46"/>
    </location>
</feature>
<name>A0A2X2H738_9GAMM</name>
<organism evidence="2 3">
    <name type="scientific">Serratia quinivorans</name>
    <dbReference type="NCBI Taxonomy" id="137545"/>
    <lineage>
        <taxon>Bacteria</taxon>
        <taxon>Pseudomonadati</taxon>
        <taxon>Pseudomonadota</taxon>
        <taxon>Gammaproteobacteria</taxon>
        <taxon>Enterobacterales</taxon>
        <taxon>Yersiniaceae</taxon>
        <taxon>Serratia</taxon>
    </lineage>
</organism>
<accession>A0A2X2H738</accession>
<keyword evidence="1" id="KW-0472">Membrane</keyword>
<dbReference type="AlphaFoldDB" id="A0A2X2H738"/>
<protein>
    <submittedName>
        <fullName evidence="2">Uncharacterized protein</fullName>
    </submittedName>
</protein>
<keyword evidence="1" id="KW-1133">Transmembrane helix</keyword>
<keyword evidence="1" id="KW-0812">Transmembrane</keyword>
<proteinExistence type="predicted"/>
<dbReference type="EMBL" id="UGYN01000002">
    <property type="protein sequence ID" value="SUI73926.1"/>
    <property type="molecule type" value="Genomic_DNA"/>
</dbReference>
<evidence type="ECO:0000313" key="3">
    <source>
        <dbReference type="Proteomes" id="UP000255529"/>
    </source>
</evidence>
<reference evidence="2 3" key="1">
    <citation type="submission" date="2018-06" db="EMBL/GenBank/DDBJ databases">
        <authorList>
            <consortium name="Pathogen Informatics"/>
            <person name="Doyle S."/>
        </authorList>
    </citation>
    <scope>NUCLEOTIDE SEQUENCE [LARGE SCALE GENOMIC DNA]</scope>
    <source>
        <strain evidence="2 3">NCTC11544</strain>
    </source>
</reference>
<evidence type="ECO:0000313" key="2">
    <source>
        <dbReference type="EMBL" id="SUI73926.1"/>
    </source>
</evidence>
<gene>
    <name evidence="2" type="ORF">NCTC11544_03423</name>
</gene>
<dbReference type="Proteomes" id="UP000255529">
    <property type="component" value="Unassembled WGS sequence"/>
</dbReference>
<evidence type="ECO:0000256" key="1">
    <source>
        <dbReference type="SAM" id="Phobius"/>
    </source>
</evidence>
<sequence length="47" mass="5506">MPGNRMNKKEPKPDYQVEYGEEWKPEKTSKWFWILLIAIIGALVAIS</sequence>